<evidence type="ECO:0000256" key="1">
    <source>
        <dbReference type="SAM" id="MobiDB-lite"/>
    </source>
</evidence>
<feature type="compositionally biased region" description="Low complexity" evidence="1">
    <location>
        <begin position="26"/>
        <end position="38"/>
    </location>
</feature>
<feature type="compositionally biased region" description="Acidic residues" evidence="1">
    <location>
        <begin position="472"/>
        <end position="509"/>
    </location>
</feature>
<feature type="transmembrane region" description="Helical" evidence="2">
    <location>
        <begin position="229"/>
        <end position="250"/>
    </location>
</feature>
<feature type="transmembrane region" description="Helical" evidence="2">
    <location>
        <begin position="354"/>
        <end position="376"/>
    </location>
</feature>
<feature type="transmembrane region" description="Helical" evidence="2">
    <location>
        <begin position="396"/>
        <end position="417"/>
    </location>
</feature>
<evidence type="ECO:0000256" key="2">
    <source>
        <dbReference type="SAM" id="Phobius"/>
    </source>
</evidence>
<dbReference type="Proteomes" id="UP000250197">
    <property type="component" value="Chromosome"/>
</dbReference>
<feature type="transmembrane region" description="Helical" evidence="2">
    <location>
        <begin position="149"/>
        <end position="171"/>
    </location>
</feature>
<sequence length="569" mass="59435">MNKNTSPQTRSASRSRAQVRGRGGIASSKSAARVASKVGSQARARRATAPTTMAGRIRRMLWTVAIPNVVVVLIVLSVVLAVLLLTSSPLAWLPTIVAESWMVFNLAPVSAGGIELSAMPLLPAGLLAFVVGHRVRQAIKHKVSINDLLVLLACVVAVPLVLTIIAWLMLWDAGKVYDVSPPNFFAVLPRMLLLHLVALAGGMGSRLWKALAKRFGFPRMLVDAAVTALRYLGALSAFAALVFVIVGIVGWSRQGQLMDSYPAIDGVGTFLLYCLSLLYLPNAIVGTGGVLAGSEFQFGPESSVSLFSIHMVPLPPLPIVGVVPGAVSSWAIGLLALPICAAIVVVWRARRHVNFAFAAAATVLVALFTLIASYFVTGTLGTYGATGLSIWSTTGLVALWFAAIAFAFACAFAIGAWHASRSASAYAAAAADEAEEAAGEATLTDGDTTGADAGADAAAGAAPDDVVNADVVDVEIEESDASDAGEVEGADDAEEAEDIKENTVSEEEASSLQTEEAAEEPMEEPADEQPNQAQGDVVVSKEGAEVGEEDLEVVEGEIVEEFPQEGLKD</sequence>
<dbReference type="KEGG" id="cstr:CBE89_09475"/>
<feature type="compositionally biased region" description="Low complexity" evidence="1">
    <location>
        <begin position="439"/>
        <end position="471"/>
    </location>
</feature>
<dbReference type="RefSeq" id="WP_086891763.1">
    <property type="nucleotide sequence ID" value="NZ_CP021252.1"/>
</dbReference>
<gene>
    <name evidence="3" type="ORF">CBE89_09475</name>
</gene>
<keyword evidence="2" id="KW-0472">Membrane</keyword>
<dbReference type="AlphaFoldDB" id="A0A2Z2J528"/>
<feature type="region of interest" description="Disordered" evidence="1">
    <location>
        <begin position="1"/>
        <end position="49"/>
    </location>
</feature>
<feature type="transmembrane region" description="Helical" evidence="2">
    <location>
        <begin position="61"/>
        <end position="86"/>
    </location>
</feature>
<protein>
    <submittedName>
        <fullName evidence="3">Uncharacterized protein</fullName>
    </submittedName>
</protein>
<feature type="transmembrane region" description="Helical" evidence="2">
    <location>
        <begin position="270"/>
        <end position="292"/>
    </location>
</feature>
<dbReference type="Pfam" id="PF19877">
    <property type="entry name" value="DUF6350"/>
    <property type="match status" value="1"/>
</dbReference>
<evidence type="ECO:0000313" key="4">
    <source>
        <dbReference type="Proteomes" id="UP000250197"/>
    </source>
</evidence>
<evidence type="ECO:0000313" key="3">
    <source>
        <dbReference type="EMBL" id="ART21701.1"/>
    </source>
</evidence>
<feature type="compositionally biased region" description="Acidic residues" evidence="1">
    <location>
        <begin position="516"/>
        <end position="527"/>
    </location>
</feature>
<feature type="compositionally biased region" description="Acidic residues" evidence="1">
    <location>
        <begin position="545"/>
        <end position="563"/>
    </location>
</feature>
<feature type="transmembrane region" description="Helical" evidence="2">
    <location>
        <begin position="304"/>
        <end position="323"/>
    </location>
</feature>
<accession>A0A2Z2J528</accession>
<feature type="transmembrane region" description="Helical" evidence="2">
    <location>
        <begin position="106"/>
        <end position="129"/>
    </location>
</feature>
<keyword evidence="2" id="KW-0812">Transmembrane</keyword>
<feature type="compositionally biased region" description="Polar residues" evidence="1">
    <location>
        <begin position="1"/>
        <end position="16"/>
    </location>
</feature>
<dbReference type="EMBL" id="CP021252">
    <property type="protein sequence ID" value="ART21701.1"/>
    <property type="molecule type" value="Genomic_DNA"/>
</dbReference>
<keyword evidence="2" id="KW-1133">Transmembrane helix</keyword>
<proteinExistence type="predicted"/>
<feature type="transmembrane region" description="Helical" evidence="2">
    <location>
        <begin position="191"/>
        <end position="208"/>
    </location>
</feature>
<dbReference type="InterPro" id="IPR045931">
    <property type="entry name" value="DUF6350"/>
</dbReference>
<feature type="transmembrane region" description="Helical" evidence="2">
    <location>
        <begin position="329"/>
        <end position="347"/>
    </location>
</feature>
<reference evidence="3 4" key="1">
    <citation type="submission" date="2017-05" db="EMBL/GenBank/DDBJ databases">
        <title>Complete genome sequence of Corynebacterium striatum KC-Na-1 isolated from Neophocaena asiaeorientalis in Korea.</title>
        <authorList>
            <person name="Kim J.H."/>
            <person name="Lee K."/>
        </authorList>
    </citation>
    <scope>NUCLEOTIDE SEQUENCE [LARGE SCALE GENOMIC DNA]</scope>
    <source>
        <strain evidence="3 4">KC-Na-01</strain>
    </source>
</reference>
<name>A0A2Z2J528_CORST</name>
<organism evidence="3 4">
    <name type="scientific">Corynebacterium striatum</name>
    <dbReference type="NCBI Taxonomy" id="43770"/>
    <lineage>
        <taxon>Bacteria</taxon>
        <taxon>Bacillati</taxon>
        <taxon>Actinomycetota</taxon>
        <taxon>Actinomycetes</taxon>
        <taxon>Mycobacteriales</taxon>
        <taxon>Corynebacteriaceae</taxon>
        <taxon>Corynebacterium</taxon>
    </lineage>
</organism>
<feature type="region of interest" description="Disordered" evidence="1">
    <location>
        <begin position="438"/>
        <end position="569"/>
    </location>
</feature>